<dbReference type="Pfam" id="PF00920">
    <property type="entry name" value="ILVD_EDD_N"/>
    <property type="match status" value="1"/>
</dbReference>
<feature type="domain" description="Dihydroxy-acid/6-phosphogluconate dehydratase C-terminal" evidence="18">
    <location>
        <begin position="392"/>
        <end position="581"/>
    </location>
</feature>
<gene>
    <name evidence="15 19" type="primary">ilvD</name>
    <name evidence="19" type="ORF">GCM10020369_46760</name>
</gene>
<evidence type="ECO:0000256" key="16">
    <source>
        <dbReference type="SAM" id="MobiDB-lite"/>
    </source>
</evidence>
<dbReference type="InterPro" id="IPR037237">
    <property type="entry name" value="IlvD/EDD_N"/>
</dbReference>
<comment type="catalytic activity">
    <reaction evidence="11">
        <text>(2R)-2,3-dihydroxy-3-methylbutanoate = 3-methyl-2-oxobutanoate + H2O</text>
        <dbReference type="Rhea" id="RHEA:24809"/>
        <dbReference type="ChEBI" id="CHEBI:11851"/>
        <dbReference type="ChEBI" id="CHEBI:15377"/>
        <dbReference type="ChEBI" id="CHEBI:49072"/>
        <dbReference type="EC" id="4.2.1.9"/>
    </reaction>
    <physiologicalReaction direction="left-to-right" evidence="11">
        <dbReference type="Rhea" id="RHEA:24810"/>
    </physiologicalReaction>
</comment>
<evidence type="ECO:0000256" key="1">
    <source>
        <dbReference type="ARBA" id="ARBA00001946"/>
    </source>
</evidence>
<evidence type="ECO:0000256" key="12">
    <source>
        <dbReference type="ARBA" id="ARBA00029436"/>
    </source>
</evidence>
<evidence type="ECO:0000256" key="7">
    <source>
        <dbReference type="ARBA" id="ARBA00023004"/>
    </source>
</evidence>
<comment type="similarity">
    <text evidence="2 15">Belongs to the IlvD/Edd family.</text>
</comment>
<comment type="function">
    <text evidence="15">Functions in the biosynthesis of branched-chain amino acids. Catalyzes the dehydration of (2R,3R)-2,3-dihydroxy-3-methylpentanoate (2,3-dihydroxy-3-methylvalerate) into 2-oxo-3-methylpentanoate (2-oxo-3-methylvalerate) and of (2R)-2,3-dihydroxy-3-methylbutanoate (2,3-dihydroxyisovalerate) into 2-oxo-3-methylbutanoate (2-oxoisovalerate), the penultimate precursor to L-isoleucine and L-valine, respectively.</text>
</comment>
<evidence type="ECO:0000313" key="20">
    <source>
        <dbReference type="Proteomes" id="UP001501676"/>
    </source>
</evidence>
<name>A0ABP6T3C4_9ACTN</name>
<sequence length="584" mass="61152">MTQEHPSNSFQPPASPEGERPQQAPVEKNSLKPRSTDVTDGLEKAAARGMLRAVGMKDEDFAKPQIGVASSWNEITPCNLSLDRLAKASKEGVRAAGGFPMEFGTISVSDGISMGHVGMHYSLVSREVIADSVEVVMQAERLDGSVLLAGCDKSLPGMLMAAARLDLASVFLYAGSTLPGKIDGRTVTVIDAFEAVGACARGLISREEVDRVERAICPGEGACGGMYTANTMASAAEALGMSLPGSAAPPAPDRRRDTYAVKSGEAVINLIKNGITARQIMTREAFENAITLVQALGGSTNAVLHLMAIAHEAKVDITLEDFNRIGQRTPHLADVKPFGQYVMTDVDEIGGVPVVMKALLDAGLLHGDCLTVTGKTLAENLADIAPPDPDGKIIHAMSNPIHPVGGITVLRGSLAPDGAVLKSAGIEYEVFEGTARVFEGEQAAMDAVTHNTLKKGDVIVIRNEGPKGGPGMREMLAVTGAIKGAGLGKDVLLLTDGRFSGGTTGPCIGHVAPEAAHGGPIALVHEGDRIRLDLNAQTLDLLVDERELERRRSEWKPLPPAYETGVLAKYAKLVGSAATGAVCG</sequence>
<comment type="pathway">
    <text evidence="13 15">Amino-acid biosynthesis; L-isoleucine biosynthesis; L-isoleucine from 2-oxobutanoate: step 3/4.</text>
</comment>
<keyword evidence="7 15" id="KW-0408">Iron</keyword>
<evidence type="ECO:0000256" key="10">
    <source>
        <dbReference type="ARBA" id="ARBA00023304"/>
    </source>
</evidence>
<feature type="active site" description="Proton acceptor" evidence="15">
    <location>
        <position position="500"/>
    </location>
</feature>
<feature type="binding site" evidence="15">
    <location>
        <position position="110"/>
    </location>
    <ligand>
        <name>Mg(2+)</name>
        <dbReference type="ChEBI" id="CHEBI:18420"/>
    </ligand>
</feature>
<comment type="caution">
    <text evidence="19">The sequence shown here is derived from an EMBL/GenBank/DDBJ whole genome shotgun (WGS) entry which is preliminary data.</text>
</comment>
<keyword evidence="5 15" id="KW-0479">Metal-binding</keyword>
<organism evidence="19 20">
    <name type="scientific">Cryptosporangium minutisporangium</name>
    <dbReference type="NCBI Taxonomy" id="113569"/>
    <lineage>
        <taxon>Bacteria</taxon>
        <taxon>Bacillati</taxon>
        <taxon>Actinomycetota</taxon>
        <taxon>Actinomycetes</taxon>
        <taxon>Cryptosporangiales</taxon>
        <taxon>Cryptosporangiaceae</taxon>
        <taxon>Cryptosporangium</taxon>
    </lineage>
</organism>
<evidence type="ECO:0000256" key="6">
    <source>
        <dbReference type="ARBA" id="ARBA00022842"/>
    </source>
</evidence>
<dbReference type="NCBIfam" id="TIGR00110">
    <property type="entry name" value="ilvD"/>
    <property type="match status" value="1"/>
</dbReference>
<dbReference type="PROSITE" id="PS00887">
    <property type="entry name" value="ILVD_EDD_2"/>
    <property type="match status" value="1"/>
</dbReference>
<evidence type="ECO:0000256" key="8">
    <source>
        <dbReference type="ARBA" id="ARBA00023014"/>
    </source>
</evidence>
<evidence type="ECO:0000256" key="2">
    <source>
        <dbReference type="ARBA" id="ARBA00006486"/>
    </source>
</evidence>
<dbReference type="PANTHER" id="PTHR21000">
    <property type="entry name" value="DIHYDROXY-ACID DEHYDRATASE DAD"/>
    <property type="match status" value="1"/>
</dbReference>
<evidence type="ECO:0000256" key="11">
    <source>
        <dbReference type="ARBA" id="ARBA00029304"/>
    </source>
</evidence>
<dbReference type="InterPro" id="IPR056740">
    <property type="entry name" value="ILV_EDD_C"/>
</dbReference>
<feature type="region of interest" description="Disordered" evidence="16">
    <location>
        <begin position="1"/>
        <end position="40"/>
    </location>
</feature>
<dbReference type="SUPFAM" id="SSF143975">
    <property type="entry name" value="IlvD/EDD N-terminal domain-like"/>
    <property type="match status" value="1"/>
</dbReference>
<feature type="binding site" evidence="15">
    <location>
        <position position="152"/>
    </location>
    <ligand>
        <name>Mg(2+)</name>
        <dbReference type="ChEBI" id="CHEBI:18420"/>
    </ligand>
</feature>
<evidence type="ECO:0000256" key="9">
    <source>
        <dbReference type="ARBA" id="ARBA00023239"/>
    </source>
</evidence>
<evidence type="ECO:0000259" key="18">
    <source>
        <dbReference type="Pfam" id="PF24877"/>
    </source>
</evidence>
<comment type="catalytic activity">
    <reaction evidence="15">
        <text>(2R,3R)-2,3-dihydroxy-3-methylpentanoate = (S)-3-methyl-2-oxopentanoate + H2O</text>
        <dbReference type="Rhea" id="RHEA:27694"/>
        <dbReference type="ChEBI" id="CHEBI:15377"/>
        <dbReference type="ChEBI" id="CHEBI:35146"/>
        <dbReference type="ChEBI" id="CHEBI:49258"/>
        <dbReference type="EC" id="4.2.1.9"/>
    </reaction>
</comment>
<dbReference type="InterPro" id="IPR042096">
    <property type="entry name" value="Dihydro-acid_dehy_C"/>
</dbReference>
<dbReference type="PROSITE" id="PS00886">
    <property type="entry name" value="ILVD_EDD_1"/>
    <property type="match status" value="1"/>
</dbReference>
<keyword evidence="10 15" id="KW-0100">Branched-chain amino acid biosynthesis</keyword>
<comment type="cofactor">
    <cofactor evidence="1 15">
        <name>Mg(2+)</name>
        <dbReference type="ChEBI" id="CHEBI:18420"/>
    </cofactor>
</comment>
<evidence type="ECO:0000256" key="15">
    <source>
        <dbReference type="HAMAP-Rule" id="MF_00012"/>
    </source>
</evidence>
<feature type="binding site" evidence="15">
    <location>
        <position position="474"/>
    </location>
    <ligand>
        <name>Mg(2+)</name>
        <dbReference type="ChEBI" id="CHEBI:18420"/>
    </ligand>
</feature>
<dbReference type="InterPro" id="IPR050165">
    <property type="entry name" value="DHAD_IlvD/Edd"/>
</dbReference>
<dbReference type="Gene3D" id="3.50.30.80">
    <property type="entry name" value="IlvD/EDD C-terminal domain-like"/>
    <property type="match status" value="1"/>
</dbReference>
<evidence type="ECO:0000256" key="13">
    <source>
        <dbReference type="ARBA" id="ARBA00029437"/>
    </source>
</evidence>
<feature type="modified residue" description="N6-carboxylysine" evidence="15">
    <location>
        <position position="153"/>
    </location>
</feature>
<dbReference type="NCBIfam" id="NF002068">
    <property type="entry name" value="PRK00911.1"/>
    <property type="match status" value="1"/>
</dbReference>
<dbReference type="InterPro" id="IPR020558">
    <property type="entry name" value="DiOHA_6PGluconate_deHydtase_CS"/>
</dbReference>
<dbReference type="InterPro" id="IPR004404">
    <property type="entry name" value="DihydroxyA_deHydtase"/>
</dbReference>
<evidence type="ECO:0000313" key="19">
    <source>
        <dbReference type="EMBL" id="GAA3390917.1"/>
    </source>
</evidence>
<feature type="domain" description="Dihydroxy-acid/6-phosphogluconate dehydratase N-terminal" evidence="17">
    <location>
        <begin position="63"/>
        <end position="380"/>
    </location>
</feature>
<dbReference type="EMBL" id="BAAAYN010000030">
    <property type="protein sequence ID" value="GAA3390917.1"/>
    <property type="molecule type" value="Genomic_DNA"/>
</dbReference>
<protein>
    <recommendedName>
        <fullName evidence="14 15">Dihydroxy-acid dehydratase</fullName>
        <shortName evidence="15">DAD</shortName>
        <ecNumber evidence="14 15">4.2.1.9</ecNumber>
    </recommendedName>
</protein>
<keyword evidence="4 15" id="KW-0001">2Fe-2S</keyword>
<dbReference type="RefSeq" id="WP_345730324.1">
    <property type="nucleotide sequence ID" value="NZ_BAAAYN010000030.1"/>
</dbReference>
<dbReference type="PANTHER" id="PTHR21000:SF5">
    <property type="entry name" value="DIHYDROXY-ACID DEHYDRATASE, MITOCHONDRIAL"/>
    <property type="match status" value="1"/>
</dbReference>
<evidence type="ECO:0000259" key="17">
    <source>
        <dbReference type="Pfam" id="PF00920"/>
    </source>
</evidence>
<keyword evidence="20" id="KW-1185">Reference proteome</keyword>
<feature type="compositionally biased region" description="Polar residues" evidence="16">
    <location>
        <begin position="1"/>
        <end position="12"/>
    </location>
</feature>
<keyword evidence="8 15" id="KW-0411">Iron-sulfur</keyword>
<accession>A0ABP6T3C4</accession>
<dbReference type="HAMAP" id="MF_00012">
    <property type="entry name" value="IlvD"/>
    <property type="match status" value="1"/>
</dbReference>
<comment type="pathway">
    <text evidence="12 15">Amino-acid biosynthesis; L-valine biosynthesis; L-valine from pyruvate: step 3/4.</text>
</comment>
<comment type="cofactor">
    <cofactor evidence="15">
        <name>[2Fe-2S] cluster</name>
        <dbReference type="ChEBI" id="CHEBI:190135"/>
    </cofactor>
    <text evidence="15">Binds 1 [2Fe-2S] cluster per subunit. This cluster acts as a Lewis acid cofactor.</text>
</comment>
<comment type="subunit">
    <text evidence="15">Homodimer.</text>
</comment>
<dbReference type="EC" id="4.2.1.9" evidence="14 15"/>
<dbReference type="InterPro" id="IPR000581">
    <property type="entry name" value="ILV_EDD_N"/>
</dbReference>
<evidence type="ECO:0000256" key="5">
    <source>
        <dbReference type="ARBA" id="ARBA00022723"/>
    </source>
</evidence>
<evidence type="ECO:0000256" key="4">
    <source>
        <dbReference type="ARBA" id="ARBA00022714"/>
    </source>
</evidence>
<keyword evidence="9 15" id="KW-0456">Lyase</keyword>
<evidence type="ECO:0000256" key="14">
    <source>
        <dbReference type="ARBA" id="ARBA00029490"/>
    </source>
</evidence>
<dbReference type="Proteomes" id="UP001501676">
    <property type="component" value="Unassembled WGS sequence"/>
</dbReference>
<comment type="caution">
    <text evidence="15">Lacks conserved residue(s) required for the propagation of feature annotation.</text>
</comment>
<reference evidence="20" key="1">
    <citation type="journal article" date="2019" name="Int. J. Syst. Evol. Microbiol.">
        <title>The Global Catalogue of Microorganisms (GCM) 10K type strain sequencing project: providing services to taxonomists for standard genome sequencing and annotation.</title>
        <authorList>
            <consortium name="The Broad Institute Genomics Platform"/>
            <consortium name="The Broad Institute Genome Sequencing Center for Infectious Disease"/>
            <person name="Wu L."/>
            <person name="Ma J."/>
        </authorList>
    </citation>
    <scope>NUCLEOTIDE SEQUENCE [LARGE SCALE GENOMIC DNA]</scope>
    <source>
        <strain evidence="20">JCM 9458</strain>
    </source>
</reference>
<feature type="binding site" evidence="15">
    <location>
        <position position="78"/>
    </location>
    <ligand>
        <name>[2Fe-2S] cluster</name>
        <dbReference type="ChEBI" id="CHEBI:190135"/>
    </ligand>
</feature>
<dbReference type="SUPFAM" id="SSF52016">
    <property type="entry name" value="LeuD/IlvD-like"/>
    <property type="match status" value="1"/>
</dbReference>
<feature type="binding site" description="via carbamate group" evidence="15">
    <location>
        <position position="153"/>
    </location>
    <ligand>
        <name>Mg(2+)</name>
        <dbReference type="ChEBI" id="CHEBI:18420"/>
    </ligand>
</feature>
<dbReference type="Pfam" id="PF24877">
    <property type="entry name" value="ILV_EDD_C"/>
    <property type="match status" value="1"/>
</dbReference>
<keyword evidence="3 15" id="KW-0028">Amino-acid biosynthesis</keyword>
<keyword evidence="6 15" id="KW-0460">Magnesium</keyword>
<evidence type="ECO:0000256" key="3">
    <source>
        <dbReference type="ARBA" id="ARBA00022605"/>
    </source>
</evidence>
<proteinExistence type="inferred from homology"/>